<sequence length="352" mass="39315">MKIIARAPVSDREYALASDHFHAGHGPGGADSFRQLAAVVVQQLPRNPALRALARANRQYLARPGRRSESWARGFIDQYVNGVGVETLFSQPVVAGYAPRVSGSPYDRQLGRSAGATGWMMLYCVEGGGVIDTGLRRVWMKPGDAALFEPGAVMSFARAPEHEVWGHYWVAFQAARHWQEWLDWPKVGPLVGYLRAEGGRQAELERAFALLLDNYSHAGAMKTELDHNLLEQIILRCRLLMPAGSQAQTDERVKKAQRFIEANFNRPFSVEQVAAAAAMSRSSLAHLFKQQTGATVLAWRDEQRMMHAARLLRSTALPVSRIAAECGYGDAAFFCRTFKRLLGYTPREYRKR</sequence>
<dbReference type="Proteomes" id="UP000664303">
    <property type="component" value="Unassembled WGS sequence"/>
</dbReference>
<evidence type="ECO:0000256" key="2">
    <source>
        <dbReference type="ARBA" id="ARBA00023125"/>
    </source>
</evidence>
<evidence type="ECO:0000256" key="3">
    <source>
        <dbReference type="ARBA" id="ARBA00023159"/>
    </source>
</evidence>
<dbReference type="AlphaFoldDB" id="A0A939IM04"/>
<dbReference type="InterPro" id="IPR003313">
    <property type="entry name" value="AraC-bd"/>
</dbReference>
<dbReference type="EMBL" id="JAFKCZ010000005">
    <property type="protein sequence ID" value="MBN7796502.1"/>
    <property type="molecule type" value="Genomic_DNA"/>
</dbReference>
<feature type="domain" description="HTH araC/xylS-type" evidence="5">
    <location>
        <begin position="254"/>
        <end position="352"/>
    </location>
</feature>
<dbReference type="Pfam" id="PF02311">
    <property type="entry name" value="AraC_binding"/>
    <property type="match status" value="1"/>
</dbReference>
<comment type="caution">
    <text evidence="6">The sequence shown here is derived from an EMBL/GenBank/DDBJ whole genome shotgun (WGS) entry which is preliminary data.</text>
</comment>
<protein>
    <submittedName>
        <fullName evidence="6">Arabinose operon transcriptional regulator AraC</fullName>
    </submittedName>
</protein>
<dbReference type="PRINTS" id="PR00032">
    <property type="entry name" value="HTHARAC"/>
</dbReference>
<dbReference type="PROSITE" id="PS00041">
    <property type="entry name" value="HTH_ARAC_FAMILY_1"/>
    <property type="match status" value="1"/>
</dbReference>
<accession>A0A939IM04</accession>
<dbReference type="PROSITE" id="PS01124">
    <property type="entry name" value="HTH_ARAC_FAMILY_2"/>
    <property type="match status" value="1"/>
</dbReference>
<keyword evidence="3" id="KW-0010">Activator</keyword>
<dbReference type="InterPro" id="IPR020449">
    <property type="entry name" value="Tscrpt_reg_AraC-type_HTH"/>
</dbReference>
<keyword evidence="7" id="KW-1185">Reference proteome</keyword>
<dbReference type="Pfam" id="PF12833">
    <property type="entry name" value="HTH_18"/>
    <property type="match status" value="1"/>
</dbReference>
<dbReference type="GO" id="GO:0043565">
    <property type="term" value="F:sequence-specific DNA binding"/>
    <property type="evidence" value="ECO:0007669"/>
    <property type="project" value="InterPro"/>
</dbReference>
<dbReference type="NCBIfam" id="NF007860">
    <property type="entry name" value="PRK10572.1"/>
    <property type="match status" value="1"/>
</dbReference>
<keyword evidence="1" id="KW-0805">Transcription regulation</keyword>
<keyword evidence="2" id="KW-0238">DNA-binding</keyword>
<evidence type="ECO:0000313" key="7">
    <source>
        <dbReference type="Proteomes" id="UP000664303"/>
    </source>
</evidence>
<dbReference type="SUPFAM" id="SSF51215">
    <property type="entry name" value="Regulatory protein AraC"/>
    <property type="match status" value="1"/>
</dbReference>
<gene>
    <name evidence="6" type="primary">araC</name>
    <name evidence="6" type="ORF">JYP50_07865</name>
</gene>
<dbReference type="RefSeq" id="WP_206559948.1">
    <property type="nucleotide sequence ID" value="NZ_JAFKCZ010000005.1"/>
</dbReference>
<dbReference type="PANTHER" id="PTHR46796">
    <property type="entry name" value="HTH-TYPE TRANSCRIPTIONAL ACTIVATOR RHAS-RELATED"/>
    <property type="match status" value="1"/>
</dbReference>
<proteinExistence type="predicted"/>
<keyword evidence="4" id="KW-0804">Transcription</keyword>
<dbReference type="GO" id="GO:0003700">
    <property type="term" value="F:DNA-binding transcription factor activity"/>
    <property type="evidence" value="ECO:0007669"/>
    <property type="project" value="InterPro"/>
</dbReference>
<reference evidence="6" key="1">
    <citation type="submission" date="2021-02" db="EMBL/GenBank/DDBJ databases">
        <title>PHA producing bacteria isolated from coastal sediment in Guangdong, Shenzhen.</title>
        <authorList>
            <person name="Zheng W."/>
            <person name="Yu S."/>
            <person name="Huang Y."/>
        </authorList>
    </citation>
    <scope>NUCLEOTIDE SEQUENCE</scope>
    <source>
        <strain evidence="6">TN14-10</strain>
    </source>
</reference>
<evidence type="ECO:0000259" key="5">
    <source>
        <dbReference type="PROSITE" id="PS01124"/>
    </source>
</evidence>
<dbReference type="InterPro" id="IPR037923">
    <property type="entry name" value="HTH-like"/>
</dbReference>
<dbReference type="SMART" id="SM00342">
    <property type="entry name" value="HTH_ARAC"/>
    <property type="match status" value="1"/>
</dbReference>
<dbReference type="SUPFAM" id="SSF46689">
    <property type="entry name" value="Homeodomain-like"/>
    <property type="match status" value="2"/>
</dbReference>
<dbReference type="Gene3D" id="2.60.120.280">
    <property type="entry name" value="Regulatory protein AraC"/>
    <property type="match status" value="1"/>
</dbReference>
<dbReference type="InterPro" id="IPR018060">
    <property type="entry name" value="HTH_AraC"/>
</dbReference>
<dbReference type="InterPro" id="IPR018062">
    <property type="entry name" value="HTH_AraC-typ_CS"/>
</dbReference>
<name>A0A939IM04_9GAMM</name>
<evidence type="ECO:0000256" key="4">
    <source>
        <dbReference type="ARBA" id="ARBA00023163"/>
    </source>
</evidence>
<evidence type="ECO:0000256" key="1">
    <source>
        <dbReference type="ARBA" id="ARBA00023015"/>
    </source>
</evidence>
<organism evidence="6 7">
    <name type="scientific">Parahaliea mediterranea</name>
    <dbReference type="NCBI Taxonomy" id="651086"/>
    <lineage>
        <taxon>Bacteria</taxon>
        <taxon>Pseudomonadati</taxon>
        <taxon>Pseudomonadota</taxon>
        <taxon>Gammaproteobacteria</taxon>
        <taxon>Cellvibrionales</taxon>
        <taxon>Halieaceae</taxon>
        <taxon>Parahaliea</taxon>
    </lineage>
</organism>
<dbReference type="Gene3D" id="1.10.10.60">
    <property type="entry name" value="Homeodomain-like"/>
    <property type="match status" value="2"/>
</dbReference>
<evidence type="ECO:0000313" key="6">
    <source>
        <dbReference type="EMBL" id="MBN7796502.1"/>
    </source>
</evidence>
<dbReference type="InterPro" id="IPR009057">
    <property type="entry name" value="Homeodomain-like_sf"/>
</dbReference>
<dbReference type="InterPro" id="IPR050204">
    <property type="entry name" value="AraC_XylS_family_regulators"/>
</dbReference>